<dbReference type="OrthoDB" id="282973at2759"/>
<dbReference type="EMBL" id="CVRI01000021">
    <property type="protein sequence ID" value="CRK91823.1"/>
    <property type="molecule type" value="Genomic_DNA"/>
</dbReference>
<keyword evidence="1" id="KW-0472">Membrane</keyword>
<accession>A0A1J1HUS6</accession>
<dbReference type="AlphaFoldDB" id="A0A1J1HUS6"/>
<proteinExistence type="predicted"/>
<reference evidence="2 3" key="1">
    <citation type="submission" date="2015-04" db="EMBL/GenBank/DDBJ databases">
        <authorList>
            <person name="Syromyatnikov M.Y."/>
            <person name="Popov V.N."/>
        </authorList>
    </citation>
    <scope>NUCLEOTIDE SEQUENCE [LARGE SCALE GENOMIC DNA]</scope>
</reference>
<evidence type="ECO:0000313" key="3">
    <source>
        <dbReference type="Proteomes" id="UP000183832"/>
    </source>
</evidence>
<gene>
    <name evidence="2" type="ORF">CLUMA_CG005449</name>
</gene>
<sequence length="67" mass="7979">MRTFSENILFLTLMLDFEHFSVITVMLPLKKLKLLNYYPRLITKLGILAVTEYKALKLWKNSRKAFN</sequence>
<keyword evidence="1" id="KW-0812">Transmembrane</keyword>
<protein>
    <submittedName>
        <fullName evidence="2">CLUMA_CG005449, isoform A</fullName>
    </submittedName>
</protein>
<evidence type="ECO:0000256" key="1">
    <source>
        <dbReference type="SAM" id="Phobius"/>
    </source>
</evidence>
<organism evidence="2 3">
    <name type="scientific">Clunio marinus</name>
    <dbReference type="NCBI Taxonomy" id="568069"/>
    <lineage>
        <taxon>Eukaryota</taxon>
        <taxon>Metazoa</taxon>
        <taxon>Ecdysozoa</taxon>
        <taxon>Arthropoda</taxon>
        <taxon>Hexapoda</taxon>
        <taxon>Insecta</taxon>
        <taxon>Pterygota</taxon>
        <taxon>Neoptera</taxon>
        <taxon>Endopterygota</taxon>
        <taxon>Diptera</taxon>
        <taxon>Nematocera</taxon>
        <taxon>Chironomoidea</taxon>
        <taxon>Chironomidae</taxon>
        <taxon>Clunio</taxon>
    </lineage>
</organism>
<feature type="transmembrane region" description="Helical" evidence="1">
    <location>
        <begin position="7"/>
        <end position="29"/>
    </location>
</feature>
<keyword evidence="1" id="KW-1133">Transmembrane helix</keyword>
<dbReference type="Proteomes" id="UP000183832">
    <property type="component" value="Unassembled WGS sequence"/>
</dbReference>
<name>A0A1J1HUS6_9DIPT</name>
<keyword evidence="3" id="KW-1185">Reference proteome</keyword>
<evidence type="ECO:0000313" key="2">
    <source>
        <dbReference type="EMBL" id="CRK91823.1"/>
    </source>
</evidence>